<dbReference type="PANTHER" id="PTHR43390:SF1">
    <property type="entry name" value="CHLOROPLAST PROCESSING PEPTIDASE"/>
    <property type="match status" value="1"/>
</dbReference>
<dbReference type="GO" id="GO:0006465">
    <property type="term" value="P:signal peptide processing"/>
    <property type="evidence" value="ECO:0007669"/>
    <property type="project" value="InterPro"/>
</dbReference>
<accession>A0A6C0FUE4</accession>
<evidence type="ECO:0000256" key="2">
    <source>
        <dbReference type="ARBA" id="ARBA00004401"/>
    </source>
</evidence>
<name>A0A6C0FUE4_9BACL</name>
<protein>
    <recommendedName>
        <fullName evidence="4 7">Signal peptidase I</fullName>
        <ecNumber evidence="4 7">3.4.21.89</ecNumber>
    </recommendedName>
</protein>
<dbReference type="InterPro" id="IPR019758">
    <property type="entry name" value="Pept_S26A_signal_pept_1_CS"/>
</dbReference>
<keyword evidence="7" id="KW-1133">Transmembrane helix</keyword>
<evidence type="ECO:0000256" key="1">
    <source>
        <dbReference type="ARBA" id="ARBA00000677"/>
    </source>
</evidence>
<dbReference type="KEGG" id="plyc:GXP70_13015"/>
<evidence type="ECO:0000256" key="4">
    <source>
        <dbReference type="ARBA" id="ARBA00013208"/>
    </source>
</evidence>
<dbReference type="InterPro" id="IPR036286">
    <property type="entry name" value="LexA/Signal_pep-like_sf"/>
</dbReference>
<dbReference type="NCBIfam" id="TIGR02227">
    <property type="entry name" value="sigpep_I_bact"/>
    <property type="match status" value="1"/>
</dbReference>
<keyword evidence="7" id="KW-0472">Membrane</keyword>
<keyword evidence="7" id="KW-0645">Protease</keyword>
<dbReference type="Pfam" id="PF10502">
    <property type="entry name" value="Peptidase_S26"/>
    <property type="match status" value="1"/>
</dbReference>
<evidence type="ECO:0000256" key="7">
    <source>
        <dbReference type="RuleBase" id="RU362042"/>
    </source>
</evidence>
<proteinExistence type="inferred from homology"/>
<dbReference type="SUPFAM" id="SSF51306">
    <property type="entry name" value="LexA/Signal peptidase"/>
    <property type="match status" value="1"/>
</dbReference>
<evidence type="ECO:0000313" key="10">
    <source>
        <dbReference type="Proteomes" id="UP000476064"/>
    </source>
</evidence>
<evidence type="ECO:0000256" key="6">
    <source>
        <dbReference type="PIRSR" id="PIRSR600223-1"/>
    </source>
</evidence>
<feature type="transmembrane region" description="Helical" evidence="7">
    <location>
        <begin position="58"/>
        <end position="78"/>
    </location>
</feature>
<evidence type="ECO:0000256" key="3">
    <source>
        <dbReference type="ARBA" id="ARBA00009370"/>
    </source>
</evidence>
<dbReference type="InterPro" id="IPR019757">
    <property type="entry name" value="Pept_S26A_signal_pept_1_Lys-AS"/>
</dbReference>
<dbReference type="PANTHER" id="PTHR43390">
    <property type="entry name" value="SIGNAL PEPTIDASE I"/>
    <property type="match status" value="1"/>
</dbReference>
<dbReference type="EC" id="3.4.21.89" evidence="4 7"/>
<dbReference type="EMBL" id="CP048209">
    <property type="protein sequence ID" value="QHT60776.1"/>
    <property type="molecule type" value="Genomic_DNA"/>
</dbReference>
<comment type="catalytic activity">
    <reaction evidence="1 7">
        <text>Cleavage of hydrophobic, N-terminal signal or leader sequences from secreted and periplasmic proteins.</text>
        <dbReference type="EC" id="3.4.21.89"/>
    </reaction>
</comment>
<dbReference type="GO" id="GO:0005886">
    <property type="term" value="C:plasma membrane"/>
    <property type="evidence" value="ECO:0007669"/>
    <property type="project" value="UniProtKB-SubCell"/>
</dbReference>
<dbReference type="PROSITE" id="PS00761">
    <property type="entry name" value="SPASE_I_3"/>
    <property type="match status" value="1"/>
</dbReference>
<comment type="similarity">
    <text evidence="3 7">Belongs to the peptidase S26 family.</text>
</comment>
<organism evidence="9 10">
    <name type="scientific">Paenibacillus lycopersici</name>
    <dbReference type="NCBI Taxonomy" id="2704462"/>
    <lineage>
        <taxon>Bacteria</taxon>
        <taxon>Bacillati</taxon>
        <taxon>Bacillota</taxon>
        <taxon>Bacilli</taxon>
        <taxon>Bacillales</taxon>
        <taxon>Paenibacillaceae</taxon>
        <taxon>Paenibacillus</taxon>
    </lineage>
</organism>
<dbReference type="AlphaFoldDB" id="A0A6C0FUE4"/>
<evidence type="ECO:0000313" key="9">
    <source>
        <dbReference type="EMBL" id="QHT60776.1"/>
    </source>
</evidence>
<feature type="active site" evidence="6">
    <location>
        <position position="86"/>
    </location>
</feature>
<dbReference type="GO" id="GO:0009003">
    <property type="term" value="F:signal peptidase activity"/>
    <property type="evidence" value="ECO:0007669"/>
    <property type="project" value="UniProtKB-EC"/>
</dbReference>
<keyword evidence="7" id="KW-0812">Transmembrane</keyword>
<comment type="subcellular location">
    <subcellularLocation>
        <location evidence="2">Cell membrane</location>
        <topology evidence="2">Single-pass type II membrane protein</topology>
    </subcellularLocation>
    <subcellularLocation>
        <location evidence="7">Membrane</location>
        <topology evidence="7">Single-pass type II membrane protein</topology>
    </subcellularLocation>
</comment>
<dbReference type="PRINTS" id="PR00727">
    <property type="entry name" value="LEADERPTASE"/>
</dbReference>
<reference evidence="9 10" key="1">
    <citation type="submission" date="2020-01" db="EMBL/GenBank/DDBJ databases">
        <title>Paenibacillus sp. nov., isolated from tomato rhizosphere.</title>
        <authorList>
            <person name="Weon H.-Y."/>
            <person name="Lee S.A."/>
        </authorList>
    </citation>
    <scope>NUCLEOTIDE SEQUENCE [LARGE SCALE GENOMIC DNA]</scope>
    <source>
        <strain evidence="9 10">12200R-189</strain>
    </source>
</reference>
<dbReference type="InterPro" id="IPR000223">
    <property type="entry name" value="Pept_S26A_signal_pept_1"/>
</dbReference>
<dbReference type="InterPro" id="IPR019533">
    <property type="entry name" value="Peptidase_S26"/>
</dbReference>
<sequence length="220" mass="25173">MYNRKIGRAILFAHSIPEEIETYCPRFSYSCKRHAGTDRRREESEAMKKPWIRELRDWCVTLGIAITLALLIQNYAFAQTEVKNISMQKTLVDGQRLIEDKISYRFETPHRGDIVIISGPESDKRLIKRVIGLPGDVIDFTDDGQVLVNDTKLNEPYVKGRTYSNGMQVPFKVPAKSVFVMGDNRENSQDSRMLGPIAMSSIEGRAVFRLWPLSKFGQLD</sequence>
<dbReference type="PROSITE" id="PS00760">
    <property type="entry name" value="SPASE_I_2"/>
    <property type="match status" value="1"/>
</dbReference>
<dbReference type="GO" id="GO:0004252">
    <property type="term" value="F:serine-type endopeptidase activity"/>
    <property type="evidence" value="ECO:0007669"/>
    <property type="project" value="InterPro"/>
</dbReference>
<dbReference type="Proteomes" id="UP000476064">
    <property type="component" value="Chromosome"/>
</dbReference>
<dbReference type="Gene3D" id="2.10.109.10">
    <property type="entry name" value="Umud Fragment, subunit A"/>
    <property type="match status" value="1"/>
</dbReference>
<gene>
    <name evidence="9" type="primary">lepB</name>
    <name evidence="9" type="ORF">GXP70_13015</name>
</gene>
<keyword evidence="5 7" id="KW-0378">Hydrolase</keyword>
<keyword evidence="10" id="KW-1185">Reference proteome</keyword>
<evidence type="ECO:0000259" key="8">
    <source>
        <dbReference type="Pfam" id="PF10502"/>
    </source>
</evidence>
<evidence type="ECO:0000256" key="5">
    <source>
        <dbReference type="ARBA" id="ARBA00022801"/>
    </source>
</evidence>
<feature type="domain" description="Peptidase S26" evidence="8">
    <location>
        <begin position="56"/>
        <end position="211"/>
    </location>
</feature>
<feature type="active site" evidence="6">
    <location>
        <position position="128"/>
    </location>
</feature>
<dbReference type="CDD" id="cd06530">
    <property type="entry name" value="S26_SPase_I"/>
    <property type="match status" value="1"/>
</dbReference>